<keyword evidence="3" id="KW-1185">Reference proteome</keyword>
<gene>
    <name evidence="2" type="ORF">DL546_003085</name>
</gene>
<dbReference type="PANTHER" id="PTHR43861">
    <property type="entry name" value="TRANS-ACONITATE 2-METHYLTRANSFERASE-RELATED"/>
    <property type="match status" value="1"/>
</dbReference>
<evidence type="ECO:0000256" key="1">
    <source>
        <dbReference type="ARBA" id="ARBA00022679"/>
    </source>
</evidence>
<dbReference type="CDD" id="cd02440">
    <property type="entry name" value="AdoMet_MTases"/>
    <property type="match status" value="1"/>
</dbReference>
<dbReference type="SUPFAM" id="SSF53335">
    <property type="entry name" value="S-adenosyl-L-methionine-dependent methyltransferases"/>
    <property type="match status" value="1"/>
</dbReference>
<name>A0A420XXF6_9PEZI</name>
<dbReference type="GO" id="GO:0016740">
    <property type="term" value="F:transferase activity"/>
    <property type="evidence" value="ECO:0007669"/>
    <property type="project" value="UniProtKB-KW"/>
</dbReference>
<evidence type="ECO:0000313" key="2">
    <source>
        <dbReference type="EMBL" id="RKU40344.1"/>
    </source>
</evidence>
<dbReference type="Pfam" id="PF13489">
    <property type="entry name" value="Methyltransf_23"/>
    <property type="match status" value="1"/>
</dbReference>
<reference evidence="2 3" key="1">
    <citation type="submission" date="2018-08" db="EMBL/GenBank/DDBJ databases">
        <title>Draft genome of the lignicolous fungus Coniochaeta pulveracea.</title>
        <authorList>
            <person name="Borstlap C.J."/>
            <person name="De Witt R.N."/>
            <person name="Botha A."/>
            <person name="Volschenk H."/>
        </authorList>
    </citation>
    <scope>NUCLEOTIDE SEQUENCE [LARGE SCALE GENOMIC DNA]</scope>
    <source>
        <strain evidence="2 3">CAB683</strain>
    </source>
</reference>
<accession>A0A420XXF6</accession>
<dbReference type="OrthoDB" id="3647at2759"/>
<dbReference type="AlphaFoldDB" id="A0A420XXF6"/>
<keyword evidence="1" id="KW-0808">Transferase</keyword>
<dbReference type="EMBL" id="QVQW01000109">
    <property type="protein sequence ID" value="RKU40344.1"/>
    <property type="molecule type" value="Genomic_DNA"/>
</dbReference>
<dbReference type="InterPro" id="IPR029063">
    <property type="entry name" value="SAM-dependent_MTases_sf"/>
</dbReference>
<dbReference type="Proteomes" id="UP000275385">
    <property type="component" value="Unassembled WGS sequence"/>
</dbReference>
<evidence type="ECO:0008006" key="4">
    <source>
        <dbReference type="Google" id="ProtNLM"/>
    </source>
</evidence>
<comment type="caution">
    <text evidence="2">The sequence shown here is derived from an EMBL/GenBank/DDBJ whole genome shotgun (WGS) entry which is preliminary data.</text>
</comment>
<protein>
    <recommendedName>
        <fullName evidence="4">Methyltransferase type 11 domain-containing protein</fullName>
    </recommendedName>
</protein>
<proteinExistence type="predicted"/>
<sequence>MPDTTALNQQYFDKEASTYDTRHEKTLDKIVEDIRSHLNFISDDWASDDDDDSDEKQGQKTTKRSVRLLDYACGTGTISRALAPYTTQCVGIDLAPGMVAAYNARAENQGLSRAEMFASQGNLCAPDEPTPSAFAGAEYYNFDIAAVGLGFHHFDDPHLAATRLVERLRPGGVLMIIDFFAHGDMDSYHPAKHTVTHHGFSEKEMRDIFEKAGAGGDFAMSDIGDMTLTKVVGEDGTVKEMKRRLFIARGTKV</sequence>
<organism evidence="2 3">
    <name type="scientific">Coniochaeta pulveracea</name>
    <dbReference type="NCBI Taxonomy" id="177199"/>
    <lineage>
        <taxon>Eukaryota</taxon>
        <taxon>Fungi</taxon>
        <taxon>Dikarya</taxon>
        <taxon>Ascomycota</taxon>
        <taxon>Pezizomycotina</taxon>
        <taxon>Sordariomycetes</taxon>
        <taxon>Sordariomycetidae</taxon>
        <taxon>Coniochaetales</taxon>
        <taxon>Coniochaetaceae</taxon>
        <taxon>Coniochaeta</taxon>
    </lineage>
</organism>
<dbReference type="PANTHER" id="PTHR43861:SF3">
    <property type="entry name" value="PUTATIVE (AFU_ORTHOLOGUE AFUA_2G14390)-RELATED"/>
    <property type="match status" value="1"/>
</dbReference>
<dbReference type="Gene3D" id="3.40.50.150">
    <property type="entry name" value="Vaccinia Virus protein VP39"/>
    <property type="match status" value="1"/>
</dbReference>
<dbReference type="STRING" id="177199.A0A420XXF6"/>
<evidence type="ECO:0000313" key="3">
    <source>
        <dbReference type="Proteomes" id="UP000275385"/>
    </source>
</evidence>